<proteinExistence type="predicted"/>
<protein>
    <submittedName>
        <fullName evidence="1">Uncharacterized protein</fullName>
    </submittedName>
</protein>
<evidence type="ECO:0000313" key="1">
    <source>
        <dbReference type="EMBL" id="VDO88664.1"/>
    </source>
</evidence>
<gene>
    <name evidence="1" type="ORF">HPBE_LOCUS11456</name>
</gene>
<dbReference type="AlphaFoldDB" id="A0A3P7ZWV0"/>
<sequence>MWDWPEHVQLMSALHKVEPSKTYQEGKQLALGIDTQKDRGKRGRKKRCTKEQTFVGNHKVLRFYYENLLKIREEIENHAAKTRLTNSGPVGSATFDGASPMEREGLKGEMLTELVPTFDRLVDVLEEWRTFCAWAIVWPLNSQFKEGVRVRLVKAAETFIEEGKTVITAWPPVTYKNRAEWTKLAELWRSRDDTISKLDTGGQVVFTACNRMIEGNMFIGAGASEGAPQFCHDYAGRALPKYVYEAMRNRAVSAYLPAIVQVHERPTSRTMSYRWEGVSAPWPKRRAH</sequence>
<reference evidence="1" key="1">
    <citation type="submission" date="2018-11" db="EMBL/GenBank/DDBJ databases">
        <authorList>
            <consortium name="Pathogen Informatics"/>
        </authorList>
    </citation>
    <scope>NUCLEOTIDE SEQUENCE [LARGE SCALE GENOMIC DNA]</scope>
</reference>
<accession>A0A3P7ZWV0</accession>
<organism evidence="1">
    <name type="scientific">Heligmosomoides polygyrus</name>
    <name type="common">Parasitic roundworm</name>
    <dbReference type="NCBI Taxonomy" id="6339"/>
    <lineage>
        <taxon>Eukaryota</taxon>
        <taxon>Metazoa</taxon>
        <taxon>Ecdysozoa</taxon>
        <taxon>Nematoda</taxon>
        <taxon>Chromadorea</taxon>
        <taxon>Rhabditida</taxon>
        <taxon>Rhabditina</taxon>
        <taxon>Rhabditomorpha</taxon>
        <taxon>Strongyloidea</taxon>
        <taxon>Heligmosomidae</taxon>
        <taxon>Heligmosomoides</taxon>
    </lineage>
</organism>
<dbReference type="EMBL" id="UZAH01027112">
    <property type="protein sequence ID" value="VDO88664.1"/>
    <property type="molecule type" value="Genomic_DNA"/>
</dbReference>
<name>A0A3P7ZWV0_HELPZ</name>